<keyword evidence="2" id="KW-1185">Reference proteome</keyword>
<reference evidence="1" key="1">
    <citation type="journal article" date="2020" name="Stud. Mycol.">
        <title>101 Dothideomycetes genomes: a test case for predicting lifestyles and emergence of pathogens.</title>
        <authorList>
            <person name="Haridas S."/>
            <person name="Albert R."/>
            <person name="Binder M."/>
            <person name="Bloem J."/>
            <person name="Labutti K."/>
            <person name="Salamov A."/>
            <person name="Andreopoulos B."/>
            <person name="Baker S."/>
            <person name="Barry K."/>
            <person name="Bills G."/>
            <person name="Bluhm B."/>
            <person name="Cannon C."/>
            <person name="Castanera R."/>
            <person name="Culley D."/>
            <person name="Daum C."/>
            <person name="Ezra D."/>
            <person name="Gonzalez J."/>
            <person name="Henrissat B."/>
            <person name="Kuo A."/>
            <person name="Liang C."/>
            <person name="Lipzen A."/>
            <person name="Lutzoni F."/>
            <person name="Magnuson J."/>
            <person name="Mondo S."/>
            <person name="Nolan M."/>
            <person name="Ohm R."/>
            <person name="Pangilinan J."/>
            <person name="Park H.-J."/>
            <person name="Ramirez L."/>
            <person name="Alfaro M."/>
            <person name="Sun H."/>
            <person name="Tritt A."/>
            <person name="Yoshinaga Y."/>
            <person name="Zwiers L.-H."/>
            <person name="Turgeon B."/>
            <person name="Goodwin S."/>
            <person name="Spatafora J."/>
            <person name="Crous P."/>
            <person name="Grigoriev I."/>
        </authorList>
    </citation>
    <scope>NUCLEOTIDE SEQUENCE</scope>
    <source>
        <strain evidence="1">ATCC 200398</strain>
    </source>
</reference>
<organism evidence="1 2">
    <name type="scientific">Lindgomyces ingoldianus</name>
    <dbReference type="NCBI Taxonomy" id="673940"/>
    <lineage>
        <taxon>Eukaryota</taxon>
        <taxon>Fungi</taxon>
        <taxon>Dikarya</taxon>
        <taxon>Ascomycota</taxon>
        <taxon>Pezizomycotina</taxon>
        <taxon>Dothideomycetes</taxon>
        <taxon>Pleosporomycetidae</taxon>
        <taxon>Pleosporales</taxon>
        <taxon>Lindgomycetaceae</taxon>
        <taxon>Lindgomyces</taxon>
    </lineage>
</organism>
<gene>
    <name evidence="1" type="ORF">BDR25DRAFT_391370</name>
</gene>
<evidence type="ECO:0000313" key="1">
    <source>
        <dbReference type="EMBL" id="KAF2476099.1"/>
    </source>
</evidence>
<protein>
    <submittedName>
        <fullName evidence="1">P-loop containing nucleoside triphosphate hydrolase protein</fullName>
    </submittedName>
</protein>
<evidence type="ECO:0000313" key="2">
    <source>
        <dbReference type="Proteomes" id="UP000799755"/>
    </source>
</evidence>
<dbReference type="Proteomes" id="UP000799755">
    <property type="component" value="Unassembled WGS sequence"/>
</dbReference>
<proteinExistence type="predicted"/>
<name>A0ACB6RA10_9PLEO</name>
<comment type="caution">
    <text evidence="1">The sequence shown here is derived from an EMBL/GenBank/DDBJ whole genome shotgun (WGS) entry which is preliminary data.</text>
</comment>
<keyword evidence="1" id="KW-0378">Hydrolase</keyword>
<accession>A0ACB6RA10</accession>
<sequence>MNVFKLLSRSAKGPQTSPTQKLPSSGAVANPQLFGHDEDDRPSQVPSANKKRKRGEHTTEQFSALPIDLDFFCHGAERFKPGPKENGMDPGPVLGKRKKGSDQVVSVPGNQVGAHCAEEAYDQDECKRVLRSHKLKIVVLEGFTLQEEALSEDKKKKKKSKKREKDKEETGNKTKKNAKAQLYPQPLTSFTQLRTRYGISRGLAENLQAQGYTMPTEVQLGALPLLLGNKQEGKVGWSGSSAPGSDLGGNIDLLTIAPTGSGKTIAFLIPFISALQSESRNPSESRAQGPRAIIIAPTRELASQIVNEARKLTKGTSVKATLMKKGMEVVERSDDEAPEADSEQAKESDSNEGGTTGSESSGAISQKWKRKRRRAGMVKSAVLVATPLALLNGLKHHDNRLSKLPNIRYLVLDEADVLLDPLFREQTLSIWNACTHPSLRVGLWSATMGSNIEALAIKTLNNRWKTISSTCSELPPRAPLIRLVVGLKDTAIPNIAHKLIYAATEQGKLLGVRNLLHSTATPSTEMATSLRPPFLVFTQTIPRAVALHSELLYDIPPAAGGSSRIAVLHSDLSPSARENIMARFRRGEVWVLITTDLLARGVDFRGLNGVVNYDVPNSAAAYIHRVGRTGRAGREGGIAVTFYTQEDIPYVKNVANVIQASEKLKGKGEDEVTVKQWLLDALPTPTKRDKQLLKKRGVEARRTVKDGEGRAKMRISTKSGYERRLGNNRKGARMANRAKGREERNIQGDVSQAEPEGFRGIRHTLDKWKERAVPQTSLFSVKIAKAEVHLNISLASSRFSIASYHSHMRVIAFLKYTMRNNYMNTNITLHVVLTHIIPKLAMRPIKKSTFPKSFHIPDPRPFHSPMTNSDQTRYHYSTKDHHNTPHNFVLSHLQMKR</sequence>
<dbReference type="EMBL" id="MU003495">
    <property type="protein sequence ID" value="KAF2476099.1"/>
    <property type="molecule type" value="Genomic_DNA"/>
</dbReference>